<dbReference type="GO" id="GO:0005666">
    <property type="term" value="C:RNA polymerase III complex"/>
    <property type="evidence" value="ECO:0007669"/>
    <property type="project" value="TreeGrafter"/>
</dbReference>
<dbReference type="GO" id="GO:0003899">
    <property type="term" value="F:DNA-directed RNA polymerase activity"/>
    <property type="evidence" value="ECO:0007669"/>
    <property type="project" value="InterPro"/>
</dbReference>
<dbReference type="Pfam" id="PF03871">
    <property type="entry name" value="RNA_pol_Rpb5_N"/>
    <property type="match status" value="1"/>
</dbReference>
<evidence type="ECO:0000313" key="7">
    <source>
        <dbReference type="EMBL" id="RAL53486.1"/>
    </source>
</evidence>
<dbReference type="PROSITE" id="PS01110">
    <property type="entry name" value="RNA_POL_H_23KD"/>
    <property type="match status" value="1"/>
</dbReference>
<dbReference type="GO" id="GO:0006362">
    <property type="term" value="P:transcription elongation by RNA polymerase I"/>
    <property type="evidence" value="ECO:0007669"/>
    <property type="project" value="TreeGrafter"/>
</dbReference>
<comment type="subcellular location">
    <subcellularLocation>
        <location evidence="1">Nucleus</location>
    </subcellularLocation>
</comment>
<evidence type="ECO:0000256" key="4">
    <source>
        <dbReference type="ARBA" id="ARBA00025765"/>
    </source>
</evidence>
<evidence type="ECO:0000259" key="6">
    <source>
        <dbReference type="Pfam" id="PF03871"/>
    </source>
</evidence>
<dbReference type="FunFam" id="3.90.940.20:FF:000001">
    <property type="entry name" value="DNA-directed RNA polymerases I, II, and III subunit RPABC1"/>
    <property type="match status" value="1"/>
</dbReference>
<sequence>MTLPDEEVTKLFRIRKTVMQLLRDRGYLVGDFEIEMSKDQFIQKYGENMKREDLVILKAMRNDNSDQIYVFFPDEPKVGVKTMKMYTNRMKTENVFRAILVVQQKLTPFAQTCISEISTKFHLEVFQEAELLVNIKDHVLVPEHQLLTPEEKKTLLERYTLKETQLPRVQVTDPVARYYGLKRGQVVKIIRPSETAGRYVTYRYVI</sequence>
<comment type="caution">
    <text evidence="7">The sequence shown here is derived from an EMBL/GenBank/DDBJ whole genome shotgun (WGS) entry which is preliminary data.</text>
</comment>
<organism evidence="7 8">
    <name type="scientific">Cuscuta australis</name>
    <dbReference type="NCBI Taxonomy" id="267555"/>
    <lineage>
        <taxon>Eukaryota</taxon>
        <taxon>Viridiplantae</taxon>
        <taxon>Streptophyta</taxon>
        <taxon>Embryophyta</taxon>
        <taxon>Tracheophyta</taxon>
        <taxon>Spermatophyta</taxon>
        <taxon>Magnoliopsida</taxon>
        <taxon>eudicotyledons</taxon>
        <taxon>Gunneridae</taxon>
        <taxon>Pentapetalae</taxon>
        <taxon>asterids</taxon>
        <taxon>lamiids</taxon>
        <taxon>Solanales</taxon>
        <taxon>Convolvulaceae</taxon>
        <taxon>Cuscuteae</taxon>
        <taxon>Cuscuta</taxon>
        <taxon>Cuscuta subgen. Grammica</taxon>
        <taxon>Cuscuta sect. Cleistogrammica</taxon>
    </lineage>
</organism>
<dbReference type="InterPro" id="IPR014381">
    <property type="entry name" value="Arch_Rpo5/euc_Rpb5"/>
</dbReference>
<evidence type="ECO:0000256" key="1">
    <source>
        <dbReference type="ARBA" id="ARBA00004123"/>
    </source>
</evidence>
<dbReference type="SUPFAM" id="SSF55287">
    <property type="entry name" value="RPB5-like RNA polymerase subunit"/>
    <property type="match status" value="1"/>
</dbReference>
<dbReference type="InterPro" id="IPR036710">
    <property type="entry name" value="RNA_pol_Rpb5_N_sf"/>
</dbReference>
<protein>
    <recommendedName>
        <fullName evidence="9">RNA polymerase subunit H/Rpb5 C-terminal domain-containing protein</fullName>
    </recommendedName>
</protein>
<dbReference type="SUPFAM" id="SSF53036">
    <property type="entry name" value="Eukaryotic RPB5 N-terminal domain"/>
    <property type="match status" value="1"/>
</dbReference>
<dbReference type="NCBIfam" id="NF007129">
    <property type="entry name" value="PRK09570.1"/>
    <property type="match status" value="1"/>
</dbReference>
<dbReference type="InterPro" id="IPR020608">
    <property type="entry name" value="RNA_pol_subH/Rpb5_CS"/>
</dbReference>
<dbReference type="Gene3D" id="3.40.1340.10">
    <property type="entry name" value="RNA polymerase, Rpb5, N-terminal domain"/>
    <property type="match status" value="1"/>
</dbReference>
<feature type="domain" description="RNA polymerase subunit H/Rpb5 C-terminal" evidence="5">
    <location>
        <begin position="133"/>
        <end position="205"/>
    </location>
</feature>
<keyword evidence="8" id="KW-1185">Reference proteome</keyword>
<dbReference type="HAMAP" id="MF_00025">
    <property type="entry name" value="RNApol_Rpo5_RPB5"/>
    <property type="match status" value="1"/>
</dbReference>
<evidence type="ECO:0000256" key="3">
    <source>
        <dbReference type="ARBA" id="ARBA00023242"/>
    </source>
</evidence>
<keyword evidence="2" id="KW-0804">Transcription</keyword>
<dbReference type="InterPro" id="IPR035913">
    <property type="entry name" value="RPB5-like_sf"/>
</dbReference>
<gene>
    <name evidence="7" type="ORF">DM860_007158</name>
</gene>
<dbReference type="GO" id="GO:0005736">
    <property type="term" value="C:RNA polymerase I complex"/>
    <property type="evidence" value="ECO:0007669"/>
    <property type="project" value="TreeGrafter"/>
</dbReference>
<dbReference type="Gene3D" id="3.90.940.20">
    <property type="entry name" value="RPB5-like RNA polymerase subunit"/>
    <property type="match status" value="1"/>
</dbReference>
<name>A0A328E7X5_9ASTE</name>
<reference evidence="7 8" key="1">
    <citation type="submission" date="2018-06" db="EMBL/GenBank/DDBJ databases">
        <title>The Genome of Cuscuta australis (Dodder) Provides Insight into the Evolution of Plant Parasitism.</title>
        <authorList>
            <person name="Liu H."/>
        </authorList>
    </citation>
    <scope>NUCLEOTIDE SEQUENCE [LARGE SCALE GENOMIC DNA]</scope>
    <source>
        <strain evidence="8">cv. Yunnan</strain>
        <tissue evidence="7">Vines</tissue>
    </source>
</reference>
<evidence type="ECO:0000259" key="5">
    <source>
        <dbReference type="Pfam" id="PF01191"/>
    </source>
</evidence>
<dbReference type="PANTHER" id="PTHR10535:SF0">
    <property type="entry name" value="DNA-DIRECTED RNA POLYMERASES I, II, AND III SUBUNIT RPABC1"/>
    <property type="match status" value="1"/>
</dbReference>
<evidence type="ECO:0008006" key="9">
    <source>
        <dbReference type="Google" id="ProtNLM"/>
    </source>
</evidence>
<dbReference type="GO" id="GO:0003677">
    <property type="term" value="F:DNA binding"/>
    <property type="evidence" value="ECO:0007669"/>
    <property type="project" value="InterPro"/>
</dbReference>
<dbReference type="InterPro" id="IPR000783">
    <property type="entry name" value="RNA_pol_subH/Rpb5_C"/>
</dbReference>
<dbReference type="GO" id="GO:0006366">
    <property type="term" value="P:transcription by RNA polymerase II"/>
    <property type="evidence" value="ECO:0007669"/>
    <property type="project" value="TreeGrafter"/>
</dbReference>
<proteinExistence type="inferred from homology"/>
<dbReference type="PIRSF" id="PIRSF000747">
    <property type="entry name" value="RPB5"/>
    <property type="match status" value="1"/>
</dbReference>
<dbReference type="InterPro" id="IPR005571">
    <property type="entry name" value="RNA_pol_Rpb5_N"/>
</dbReference>
<evidence type="ECO:0000313" key="8">
    <source>
        <dbReference type="Proteomes" id="UP000249390"/>
    </source>
</evidence>
<dbReference type="PANTHER" id="PTHR10535">
    <property type="entry name" value="DNA-DIRECTED RNA POLYMERASES I, II, AND III SUBUNIT RPABC1"/>
    <property type="match status" value="1"/>
</dbReference>
<dbReference type="Proteomes" id="UP000249390">
    <property type="component" value="Unassembled WGS sequence"/>
</dbReference>
<evidence type="ECO:0000256" key="2">
    <source>
        <dbReference type="ARBA" id="ARBA00023163"/>
    </source>
</evidence>
<accession>A0A328E7X5</accession>
<dbReference type="FunFam" id="3.40.1340.10:FF:000001">
    <property type="entry name" value="DNA-directed RNA polymerases I, II, and III subunit RPABC1"/>
    <property type="match status" value="1"/>
</dbReference>
<dbReference type="Pfam" id="PF01191">
    <property type="entry name" value="RNA_pol_Rpb5_C"/>
    <property type="match status" value="1"/>
</dbReference>
<dbReference type="GO" id="GO:0042797">
    <property type="term" value="P:tRNA transcription by RNA polymerase III"/>
    <property type="evidence" value="ECO:0007669"/>
    <property type="project" value="TreeGrafter"/>
</dbReference>
<dbReference type="AlphaFoldDB" id="A0A328E7X5"/>
<feature type="domain" description="RNA polymerase Rpb5 N-terminal" evidence="6">
    <location>
        <begin position="5"/>
        <end position="90"/>
    </location>
</feature>
<comment type="similarity">
    <text evidence="4">Belongs to the archaeal Rpo5/eukaryotic RPB5 RNA polymerase subunit family.</text>
</comment>
<keyword evidence="3" id="KW-0539">Nucleus</keyword>
<dbReference type="EMBL" id="NQVE01000027">
    <property type="protein sequence ID" value="RAL53486.1"/>
    <property type="molecule type" value="Genomic_DNA"/>
</dbReference>
<dbReference type="GO" id="GO:0005665">
    <property type="term" value="C:RNA polymerase II, core complex"/>
    <property type="evidence" value="ECO:0007669"/>
    <property type="project" value="TreeGrafter"/>
</dbReference>